<feature type="chain" id="PRO_5045826184" description="DUF481 domain-containing protein" evidence="1">
    <location>
        <begin position="20"/>
        <end position="232"/>
    </location>
</feature>
<name>A0ABQ1J5V9_9PROT</name>
<evidence type="ECO:0008006" key="4">
    <source>
        <dbReference type="Google" id="ProtNLM"/>
    </source>
</evidence>
<evidence type="ECO:0000313" key="2">
    <source>
        <dbReference type="EMBL" id="GGB58585.1"/>
    </source>
</evidence>
<gene>
    <name evidence="2" type="ORF">GCM10011503_03730</name>
</gene>
<reference evidence="3" key="1">
    <citation type="journal article" date="2019" name="Int. J. Syst. Evol. Microbiol.">
        <title>The Global Catalogue of Microorganisms (GCM) 10K type strain sequencing project: providing services to taxonomists for standard genome sequencing and annotation.</title>
        <authorList>
            <consortium name="The Broad Institute Genomics Platform"/>
            <consortium name="The Broad Institute Genome Sequencing Center for Infectious Disease"/>
            <person name="Wu L."/>
            <person name="Ma J."/>
        </authorList>
    </citation>
    <scope>NUCLEOTIDE SEQUENCE [LARGE SCALE GENOMIC DNA]</scope>
    <source>
        <strain evidence="3">CGMCC 1.15928</strain>
    </source>
</reference>
<organism evidence="2 3">
    <name type="scientific">Henriciella pelagia</name>
    <dbReference type="NCBI Taxonomy" id="1977912"/>
    <lineage>
        <taxon>Bacteria</taxon>
        <taxon>Pseudomonadati</taxon>
        <taxon>Pseudomonadota</taxon>
        <taxon>Alphaproteobacteria</taxon>
        <taxon>Hyphomonadales</taxon>
        <taxon>Hyphomonadaceae</taxon>
        <taxon>Henriciella</taxon>
    </lineage>
</organism>
<dbReference type="EMBL" id="BMKF01000001">
    <property type="protein sequence ID" value="GGB58585.1"/>
    <property type="molecule type" value="Genomic_DNA"/>
</dbReference>
<feature type="signal peptide" evidence="1">
    <location>
        <begin position="1"/>
        <end position="19"/>
    </location>
</feature>
<comment type="caution">
    <text evidence="2">The sequence shown here is derived from an EMBL/GenBank/DDBJ whole genome shotgun (WGS) entry which is preliminary data.</text>
</comment>
<dbReference type="RefSeq" id="WP_084393858.1">
    <property type="nucleotide sequence ID" value="NZ_BMKF01000001.1"/>
</dbReference>
<keyword evidence="1" id="KW-0732">Signal</keyword>
<keyword evidence="3" id="KW-1185">Reference proteome</keyword>
<sequence>MLRWGCLVAIACWAPAANAGPWTRHDDEFYTRLAISRSSVQSLNAVRYDTYSEYGVTDQWTATFKYERLDFDRYPEFSSDGWRATARRGFRFSPSIVVSLEGGVLRGAAIGGAAACEALGAEARAGLGQSLTYKLKKKSVPAFWFAEAAYRIHEDGCNRKRFEVGYGQEVFSNVWAISQAWFDDGTHNAGSSKYQFEYLWKAETFELSIGSLTEFGGEFEESAVFLAISRIF</sequence>
<evidence type="ECO:0000256" key="1">
    <source>
        <dbReference type="SAM" id="SignalP"/>
    </source>
</evidence>
<dbReference type="Proteomes" id="UP000628854">
    <property type="component" value="Unassembled WGS sequence"/>
</dbReference>
<proteinExistence type="predicted"/>
<protein>
    <recommendedName>
        <fullName evidence="4">DUF481 domain-containing protein</fullName>
    </recommendedName>
</protein>
<evidence type="ECO:0000313" key="3">
    <source>
        <dbReference type="Proteomes" id="UP000628854"/>
    </source>
</evidence>
<accession>A0ABQ1J5V9</accession>